<accession>A0A2T7BM34</accession>
<feature type="transmembrane region" description="Helical" evidence="1">
    <location>
        <begin position="111"/>
        <end position="131"/>
    </location>
</feature>
<dbReference type="OrthoDB" id="10008801at2"/>
<feature type="transmembrane region" description="Helical" evidence="1">
    <location>
        <begin position="87"/>
        <end position="105"/>
    </location>
</feature>
<keyword evidence="1" id="KW-0812">Transmembrane</keyword>
<dbReference type="EMBL" id="QCYK01000001">
    <property type="protein sequence ID" value="PUZ28743.1"/>
    <property type="molecule type" value="Genomic_DNA"/>
</dbReference>
<evidence type="ECO:0000313" key="3">
    <source>
        <dbReference type="Proteomes" id="UP000244450"/>
    </source>
</evidence>
<keyword evidence="3" id="KW-1185">Reference proteome</keyword>
<sequence length="151" mass="17546">MNRFLRIATYLLALYLIETLLCILCYETEYLAHALQNHGFIDWNYRQALRDAVEMNVFRMLAFYAITLLVLYFGLKGSWKYRALQVAVLNCGTYLLLCALCYWLLPEDLTSWFRHFAGYAAPATFISPFIAQAFQRLRKLTDPAPNKTAIP</sequence>
<dbReference type="AlphaFoldDB" id="A0A2T7BM34"/>
<evidence type="ECO:0000256" key="1">
    <source>
        <dbReference type="SAM" id="Phobius"/>
    </source>
</evidence>
<proteinExistence type="predicted"/>
<dbReference type="RefSeq" id="WP_108685382.1">
    <property type="nucleotide sequence ID" value="NZ_QCYK01000001.1"/>
</dbReference>
<feature type="transmembrane region" description="Helical" evidence="1">
    <location>
        <begin position="7"/>
        <end position="26"/>
    </location>
</feature>
<protein>
    <submittedName>
        <fullName evidence="2">Uncharacterized protein</fullName>
    </submittedName>
</protein>
<keyword evidence="1" id="KW-0472">Membrane</keyword>
<name>A0A2T7BM34_9BACT</name>
<dbReference type="Proteomes" id="UP000244450">
    <property type="component" value="Unassembled WGS sequence"/>
</dbReference>
<comment type="caution">
    <text evidence="2">The sequence shown here is derived from an EMBL/GenBank/DDBJ whole genome shotgun (WGS) entry which is preliminary data.</text>
</comment>
<keyword evidence="1" id="KW-1133">Transmembrane helix</keyword>
<gene>
    <name evidence="2" type="ORF">DCC81_04460</name>
</gene>
<reference evidence="2 3" key="1">
    <citation type="submission" date="2018-04" db="EMBL/GenBank/DDBJ databases">
        <title>Chitinophaga fuyangensis sp. nov., isolated from soil in a chemical factory.</title>
        <authorList>
            <person name="Chen K."/>
        </authorList>
    </citation>
    <scope>NUCLEOTIDE SEQUENCE [LARGE SCALE GENOMIC DNA]</scope>
    <source>
        <strain evidence="2 3">LY-1</strain>
    </source>
</reference>
<organism evidence="2 3">
    <name type="scientific">Chitinophaga parva</name>
    <dbReference type="NCBI Taxonomy" id="2169414"/>
    <lineage>
        <taxon>Bacteria</taxon>
        <taxon>Pseudomonadati</taxon>
        <taxon>Bacteroidota</taxon>
        <taxon>Chitinophagia</taxon>
        <taxon>Chitinophagales</taxon>
        <taxon>Chitinophagaceae</taxon>
        <taxon>Chitinophaga</taxon>
    </lineage>
</organism>
<evidence type="ECO:0000313" key="2">
    <source>
        <dbReference type="EMBL" id="PUZ28743.1"/>
    </source>
</evidence>
<feature type="transmembrane region" description="Helical" evidence="1">
    <location>
        <begin position="57"/>
        <end position="75"/>
    </location>
</feature>